<comment type="similarity">
    <text evidence="3">Belongs to the arginase family.</text>
</comment>
<proteinExistence type="inferred from homology"/>
<dbReference type="Proteomes" id="UP000261174">
    <property type="component" value="Unassembled WGS sequence"/>
</dbReference>
<dbReference type="SUPFAM" id="SSF52768">
    <property type="entry name" value="Arginase/deacetylase"/>
    <property type="match status" value="1"/>
</dbReference>
<evidence type="ECO:0000256" key="3">
    <source>
        <dbReference type="PROSITE-ProRule" id="PRU00742"/>
    </source>
</evidence>
<evidence type="ECO:0000256" key="1">
    <source>
        <dbReference type="ARBA" id="ARBA00022723"/>
    </source>
</evidence>
<dbReference type="Gene3D" id="3.40.800.10">
    <property type="entry name" value="Ureohydrolase domain"/>
    <property type="match status" value="1"/>
</dbReference>
<evidence type="ECO:0000256" key="2">
    <source>
        <dbReference type="ARBA" id="ARBA00022801"/>
    </source>
</evidence>
<organism evidence="4 5">
    <name type="scientific">Chitinophaga silvisoli</name>
    <dbReference type="NCBI Taxonomy" id="2291814"/>
    <lineage>
        <taxon>Bacteria</taxon>
        <taxon>Pseudomonadati</taxon>
        <taxon>Bacteroidota</taxon>
        <taxon>Chitinophagia</taxon>
        <taxon>Chitinophagales</taxon>
        <taxon>Chitinophagaceae</taxon>
        <taxon>Chitinophaga</taxon>
    </lineage>
</organism>
<dbReference type="Pfam" id="PF00491">
    <property type="entry name" value="Arginase"/>
    <property type="match status" value="1"/>
</dbReference>
<dbReference type="GO" id="GO:0033389">
    <property type="term" value="P:putrescine biosynthetic process from arginine, via agmatine"/>
    <property type="evidence" value="ECO:0007669"/>
    <property type="project" value="TreeGrafter"/>
</dbReference>
<sequence length="379" mass="43392">MADFALLHDYLIPISKADLNNEQEYDGYQIGAICDCYEEGNIPDLDAADIILIGASEERGYGPGRKGPDAADAVRREFFSLYYWHKEVKIADVGNLRPGIALTDTYAGLKTILSELINSSKTVIILGGSHDLTYAQYKAYATQKYVIEATVADALIDLKEESTIPADSFLMEMFTEQPNYIRHYNHLGFQSFFVHPRMLETLDKLRFDCYRLGKVRENMDEMEPVLRNTDMLSLDINIIRNSDAPANTLSPNGLAGDEACMLSRYAGMSARLSSFGIYGYRPEKDKNHLTAKQISQMMWYFMDGVAIRNKEALLQDREAFWEFNIVCGDIETVFLKSKKTGRWWMQMPGKEFLPCAYNDYLMASNNEIPERWLRHQERM</sequence>
<keyword evidence="1" id="KW-0479">Metal-binding</keyword>
<dbReference type="CDD" id="cd09988">
    <property type="entry name" value="Formimidoylglutamase"/>
    <property type="match status" value="1"/>
</dbReference>
<reference evidence="4 5" key="1">
    <citation type="submission" date="2018-08" db="EMBL/GenBank/DDBJ databases">
        <title>Chitinophaga sp. K20C18050901, a novel bacterium isolated from forest soil.</title>
        <authorList>
            <person name="Wang C."/>
        </authorList>
    </citation>
    <scope>NUCLEOTIDE SEQUENCE [LARGE SCALE GENOMIC DNA]</scope>
    <source>
        <strain evidence="4 5">K20C18050901</strain>
    </source>
</reference>
<dbReference type="AlphaFoldDB" id="A0A3E1P612"/>
<evidence type="ECO:0000313" key="4">
    <source>
        <dbReference type="EMBL" id="RFM35540.1"/>
    </source>
</evidence>
<dbReference type="RefSeq" id="WP_116853032.1">
    <property type="nucleotide sequence ID" value="NZ_QTJV01000002.1"/>
</dbReference>
<gene>
    <name evidence="4" type="ORF">DXN04_09145</name>
</gene>
<dbReference type="GO" id="GO:0008783">
    <property type="term" value="F:agmatinase activity"/>
    <property type="evidence" value="ECO:0007669"/>
    <property type="project" value="TreeGrafter"/>
</dbReference>
<dbReference type="PANTHER" id="PTHR11358:SF26">
    <property type="entry name" value="GUANIDINO ACID HYDROLASE, MITOCHONDRIAL"/>
    <property type="match status" value="1"/>
</dbReference>
<keyword evidence="2" id="KW-0378">Hydrolase</keyword>
<dbReference type="EMBL" id="QTJV01000002">
    <property type="protein sequence ID" value="RFM35540.1"/>
    <property type="molecule type" value="Genomic_DNA"/>
</dbReference>
<dbReference type="PROSITE" id="PS51409">
    <property type="entry name" value="ARGINASE_2"/>
    <property type="match status" value="1"/>
</dbReference>
<accession>A0A3E1P612</accession>
<dbReference type="InterPro" id="IPR023696">
    <property type="entry name" value="Ureohydrolase_dom_sf"/>
</dbReference>
<dbReference type="PANTHER" id="PTHR11358">
    <property type="entry name" value="ARGINASE/AGMATINASE"/>
    <property type="match status" value="1"/>
</dbReference>
<comment type="caution">
    <text evidence="4">The sequence shown here is derived from an EMBL/GenBank/DDBJ whole genome shotgun (WGS) entry which is preliminary data.</text>
</comment>
<dbReference type="InterPro" id="IPR006035">
    <property type="entry name" value="Ureohydrolase"/>
</dbReference>
<dbReference type="GO" id="GO:0046872">
    <property type="term" value="F:metal ion binding"/>
    <property type="evidence" value="ECO:0007669"/>
    <property type="project" value="UniProtKB-KW"/>
</dbReference>
<evidence type="ECO:0000313" key="5">
    <source>
        <dbReference type="Proteomes" id="UP000261174"/>
    </source>
</evidence>
<keyword evidence="5" id="KW-1185">Reference proteome</keyword>
<name>A0A3E1P612_9BACT</name>
<dbReference type="OrthoDB" id="931936at2"/>
<protein>
    <submittedName>
        <fullName evidence="4">Arginase</fullName>
    </submittedName>
</protein>